<feature type="transmembrane region" description="Helical" evidence="2">
    <location>
        <begin position="470"/>
        <end position="490"/>
    </location>
</feature>
<accession>A0A0C9TB00</accession>
<evidence type="ECO:0000256" key="3">
    <source>
        <dbReference type="SAM" id="SignalP"/>
    </source>
</evidence>
<feature type="signal peptide" evidence="3">
    <location>
        <begin position="1"/>
        <end position="21"/>
    </location>
</feature>
<sequence length="644" mass="72055">MCQAMKLTLTLLCLVRRFTYLLRLISSRGTSCLRYISAFFRRRALSLFKPLPRSIREDHPSTIARSGGRPSPAPDNEVGSSTQECYILASDAVSPGSPNSASSDPRSGISTAPLLTARISTVGSSFLQVSPTTCASTPATPTQRGTKKLQPSSPEEMNRYKRSAYIHRKTSPKAIPPLKLDYSRPSDHKWKPCTHPEGALYFSLEGDGGGAMTDSNIDDQDTRDLANYFVTKLWRKLRRELDHAKYPAVELVIDISHDEQSVTCKYYFVSHRHLAVFWLSDYIPDCIFYGVEGVEASDHIRLAIETQYWFHCALFPNHIPITKTVVEDLRSTLIHVISDAILSDDSLAPYSVEELQQLLDLVTNIADAERFDHMDGCIMSVVGRLMRIFTQLKFVNFHGQVGARLSADQSLYGEIGKQNERPSSRFVRLIDPILFNAPSSHIKQLHRIWVDHTINLLRWRSFIGTLCNEWNGFTIYSTVLLAVDVSFLAIPEMNGSTMIQTLAAFSIFLSTASAVGSLVASVLLTNEGRGQGLKSADQVVSDMHRLAKTSAGLDALGIMYSLPYGLIMMVFFIIALSLVVFGQGSFTPRIIAVPFWIIIALLASWPAWHKGEELFFWLKPRKITQKKTRTTGSPQLPRWKEPSD</sequence>
<name>A0A0C9TB00_PAXIN</name>
<feature type="region of interest" description="Disordered" evidence="1">
    <location>
        <begin position="57"/>
        <end position="80"/>
    </location>
</feature>
<feature type="transmembrane region" description="Helical" evidence="2">
    <location>
        <begin position="590"/>
        <end position="608"/>
    </location>
</feature>
<dbReference type="OrthoDB" id="2634527at2759"/>
<evidence type="ECO:0000313" key="4">
    <source>
        <dbReference type="EMBL" id="KIJ12750.1"/>
    </source>
</evidence>
<evidence type="ECO:0000256" key="1">
    <source>
        <dbReference type="SAM" id="MobiDB-lite"/>
    </source>
</evidence>
<feature type="transmembrane region" description="Helical" evidence="2">
    <location>
        <begin position="502"/>
        <end position="524"/>
    </location>
</feature>
<reference evidence="4 5" key="1">
    <citation type="submission" date="2014-06" db="EMBL/GenBank/DDBJ databases">
        <authorList>
            <consortium name="DOE Joint Genome Institute"/>
            <person name="Kuo A."/>
            <person name="Kohler A."/>
            <person name="Nagy L.G."/>
            <person name="Floudas D."/>
            <person name="Copeland A."/>
            <person name="Barry K.W."/>
            <person name="Cichocki N."/>
            <person name="Veneault-Fourrey C."/>
            <person name="LaButti K."/>
            <person name="Lindquist E.A."/>
            <person name="Lipzen A."/>
            <person name="Lundell T."/>
            <person name="Morin E."/>
            <person name="Murat C."/>
            <person name="Sun H."/>
            <person name="Tunlid A."/>
            <person name="Henrissat B."/>
            <person name="Grigoriev I.V."/>
            <person name="Hibbett D.S."/>
            <person name="Martin F."/>
            <person name="Nordberg H.P."/>
            <person name="Cantor M.N."/>
            <person name="Hua S.X."/>
        </authorList>
    </citation>
    <scope>NUCLEOTIDE SEQUENCE [LARGE SCALE GENOMIC DNA]</scope>
    <source>
        <strain evidence="4 5">ATCC 200175</strain>
    </source>
</reference>
<feature type="transmembrane region" description="Helical" evidence="2">
    <location>
        <begin position="562"/>
        <end position="581"/>
    </location>
</feature>
<evidence type="ECO:0000313" key="5">
    <source>
        <dbReference type="Proteomes" id="UP000053647"/>
    </source>
</evidence>
<keyword evidence="5" id="KW-1185">Reference proteome</keyword>
<feature type="region of interest" description="Disordered" evidence="1">
    <location>
        <begin position="132"/>
        <end position="158"/>
    </location>
</feature>
<gene>
    <name evidence="4" type="ORF">PAXINDRAFT_101109</name>
</gene>
<feature type="chain" id="PRO_5002220367" evidence="3">
    <location>
        <begin position="22"/>
        <end position="644"/>
    </location>
</feature>
<keyword evidence="3" id="KW-0732">Signal</keyword>
<dbReference type="AlphaFoldDB" id="A0A0C9TB00"/>
<protein>
    <submittedName>
        <fullName evidence="4">Unplaced genomic scaffold PAXINscaffold_38, whole genome shotgun sequence</fullName>
    </submittedName>
</protein>
<keyword evidence="2" id="KW-0472">Membrane</keyword>
<dbReference type="Proteomes" id="UP000053647">
    <property type="component" value="Unassembled WGS sequence"/>
</dbReference>
<keyword evidence="2" id="KW-0812">Transmembrane</keyword>
<keyword evidence="2" id="KW-1133">Transmembrane helix</keyword>
<reference evidence="5" key="2">
    <citation type="submission" date="2015-01" db="EMBL/GenBank/DDBJ databases">
        <title>Evolutionary Origins and Diversification of the Mycorrhizal Mutualists.</title>
        <authorList>
            <consortium name="DOE Joint Genome Institute"/>
            <consortium name="Mycorrhizal Genomics Consortium"/>
            <person name="Kohler A."/>
            <person name="Kuo A."/>
            <person name="Nagy L.G."/>
            <person name="Floudas D."/>
            <person name="Copeland A."/>
            <person name="Barry K.W."/>
            <person name="Cichocki N."/>
            <person name="Veneault-Fourrey C."/>
            <person name="LaButti K."/>
            <person name="Lindquist E.A."/>
            <person name="Lipzen A."/>
            <person name="Lundell T."/>
            <person name="Morin E."/>
            <person name="Murat C."/>
            <person name="Riley R."/>
            <person name="Ohm R."/>
            <person name="Sun H."/>
            <person name="Tunlid A."/>
            <person name="Henrissat B."/>
            <person name="Grigoriev I.V."/>
            <person name="Hibbett D.S."/>
            <person name="Martin F."/>
        </authorList>
    </citation>
    <scope>NUCLEOTIDE SEQUENCE [LARGE SCALE GENOMIC DNA]</scope>
    <source>
        <strain evidence="5">ATCC 200175</strain>
    </source>
</reference>
<proteinExistence type="predicted"/>
<organism evidence="4 5">
    <name type="scientific">Paxillus involutus ATCC 200175</name>
    <dbReference type="NCBI Taxonomy" id="664439"/>
    <lineage>
        <taxon>Eukaryota</taxon>
        <taxon>Fungi</taxon>
        <taxon>Dikarya</taxon>
        <taxon>Basidiomycota</taxon>
        <taxon>Agaricomycotina</taxon>
        <taxon>Agaricomycetes</taxon>
        <taxon>Agaricomycetidae</taxon>
        <taxon>Boletales</taxon>
        <taxon>Paxilineae</taxon>
        <taxon>Paxillaceae</taxon>
        <taxon>Paxillus</taxon>
    </lineage>
</organism>
<dbReference type="EMBL" id="KN819360">
    <property type="protein sequence ID" value="KIJ12750.1"/>
    <property type="molecule type" value="Genomic_DNA"/>
</dbReference>
<feature type="compositionally biased region" description="Low complexity" evidence="1">
    <location>
        <begin position="132"/>
        <end position="142"/>
    </location>
</feature>
<evidence type="ECO:0000256" key="2">
    <source>
        <dbReference type="SAM" id="Phobius"/>
    </source>
</evidence>
<dbReference type="HOGENOM" id="CLU_015091_1_2_1"/>